<dbReference type="InterPro" id="IPR045607">
    <property type="entry name" value="DUF6452"/>
</dbReference>
<accession>A0A2T5C255</accession>
<comment type="caution">
    <text evidence="1">The sequence shown here is derived from an EMBL/GenBank/DDBJ whole genome shotgun (WGS) entry which is preliminary data.</text>
</comment>
<name>A0A2T5C255_9BACT</name>
<organism evidence="1 2">
    <name type="scientific">Mangrovibacterium marinum</name>
    <dbReference type="NCBI Taxonomy" id="1639118"/>
    <lineage>
        <taxon>Bacteria</taxon>
        <taxon>Pseudomonadati</taxon>
        <taxon>Bacteroidota</taxon>
        <taxon>Bacteroidia</taxon>
        <taxon>Marinilabiliales</taxon>
        <taxon>Prolixibacteraceae</taxon>
        <taxon>Mangrovibacterium</taxon>
    </lineage>
</organism>
<gene>
    <name evidence="1" type="ORF">C8N47_107132</name>
</gene>
<evidence type="ECO:0000313" key="1">
    <source>
        <dbReference type="EMBL" id="PTN08772.1"/>
    </source>
</evidence>
<proteinExistence type="predicted"/>
<dbReference type="EMBL" id="QAAD01000007">
    <property type="protein sequence ID" value="PTN08772.1"/>
    <property type="molecule type" value="Genomic_DNA"/>
</dbReference>
<dbReference type="OrthoDB" id="1122077at2"/>
<dbReference type="PROSITE" id="PS51257">
    <property type="entry name" value="PROKAR_LIPOPROTEIN"/>
    <property type="match status" value="1"/>
</dbReference>
<dbReference type="Pfam" id="PF20050">
    <property type="entry name" value="DUF6452"/>
    <property type="match status" value="1"/>
</dbReference>
<reference evidence="1 2" key="1">
    <citation type="submission" date="2018-04" db="EMBL/GenBank/DDBJ databases">
        <title>Genomic Encyclopedia of Archaeal and Bacterial Type Strains, Phase II (KMG-II): from individual species to whole genera.</title>
        <authorList>
            <person name="Goeker M."/>
        </authorList>
    </citation>
    <scope>NUCLEOTIDE SEQUENCE [LARGE SCALE GENOMIC DNA]</scope>
    <source>
        <strain evidence="1 2">DSM 28823</strain>
    </source>
</reference>
<keyword evidence="2" id="KW-1185">Reference proteome</keyword>
<dbReference type="RefSeq" id="WP_107822162.1">
    <property type="nucleotide sequence ID" value="NZ_OY782574.1"/>
</dbReference>
<dbReference type="Proteomes" id="UP000243525">
    <property type="component" value="Unassembled WGS sequence"/>
</dbReference>
<sequence length="154" mass="17526">MKQFFFSIILIVATVACKEVYDTPPESRVQLGLYYTNEDNSDTPLLTTYGLGQDSIWYDAENTDSFLLPLSDAGVSTFVVLIDSVADTLQIQYTPQVTYESMESGFYYTFWIQTVMSTANKIDKIFLTDTLVNENWHENIQLYLNDSTAFTVAD</sequence>
<protein>
    <submittedName>
        <fullName evidence="1">Uncharacterized protein</fullName>
    </submittedName>
</protein>
<evidence type="ECO:0000313" key="2">
    <source>
        <dbReference type="Proteomes" id="UP000243525"/>
    </source>
</evidence>
<dbReference type="AlphaFoldDB" id="A0A2T5C255"/>